<comment type="caution">
    <text evidence="13">The sequence shown here is derived from an EMBL/GenBank/DDBJ whole genome shotgun (WGS) entry which is preliminary data.</text>
</comment>
<dbReference type="EMBL" id="JANZXA010000002">
    <property type="protein sequence ID" value="MCT2398666.1"/>
    <property type="molecule type" value="Genomic_DNA"/>
</dbReference>
<accession>A0ABT2I1J0</accession>
<evidence type="ECO:0000256" key="4">
    <source>
        <dbReference type="ARBA" id="ARBA00022676"/>
    </source>
</evidence>
<keyword evidence="14" id="KW-1185">Reference proteome</keyword>
<dbReference type="Proteomes" id="UP001165583">
    <property type="component" value="Unassembled WGS sequence"/>
</dbReference>
<evidence type="ECO:0000313" key="13">
    <source>
        <dbReference type="EMBL" id="MCT2398666.1"/>
    </source>
</evidence>
<comment type="subcellular location">
    <subcellularLocation>
        <location evidence="10">Cell membrane</location>
    </subcellularLocation>
    <subcellularLocation>
        <location evidence="1">Endomembrane system</location>
        <topology evidence="1">Multi-pass membrane protein</topology>
    </subcellularLocation>
</comment>
<comment type="similarity">
    <text evidence="3 10">Belongs to the glycosyltransferase 39 family.</text>
</comment>
<evidence type="ECO:0000259" key="11">
    <source>
        <dbReference type="Pfam" id="PF02366"/>
    </source>
</evidence>
<keyword evidence="7 10" id="KW-1133">Transmembrane helix</keyword>
<comment type="pathway">
    <text evidence="2 10">Protein modification; protein glycosylation.</text>
</comment>
<gene>
    <name evidence="13" type="ORF">NZK81_03805</name>
</gene>
<evidence type="ECO:0000256" key="6">
    <source>
        <dbReference type="ARBA" id="ARBA00022692"/>
    </source>
</evidence>
<evidence type="ECO:0000256" key="5">
    <source>
        <dbReference type="ARBA" id="ARBA00022679"/>
    </source>
</evidence>
<dbReference type="EC" id="2.4.1.-" evidence="10"/>
<dbReference type="Pfam" id="PF02366">
    <property type="entry name" value="PMT"/>
    <property type="match status" value="1"/>
</dbReference>
<feature type="transmembrane region" description="Helical" evidence="10">
    <location>
        <begin position="159"/>
        <end position="177"/>
    </location>
</feature>
<feature type="transmembrane region" description="Helical" evidence="10">
    <location>
        <begin position="85"/>
        <end position="104"/>
    </location>
</feature>
<feature type="domain" description="ArnT-like N-terminal" evidence="11">
    <location>
        <begin position="78"/>
        <end position="228"/>
    </location>
</feature>
<evidence type="ECO:0000256" key="7">
    <source>
        <dbReference type="ARBA" id="ARBA00022989"/>
    </source>
</evidence>
<keyword evidence="4 10" id="KW-0328">Glycosyltransferase</keyword>
<evidence type="ECO:0000256" key="10">
    <source>
        <dbReference type="RuleBase" id="RU367007"/>
    </source>
</evidence>
<feature type="transmembrane region" description="Helical" evidence="10">
    <location>
        <begin position="124"/>
        <end position="147"/>
    </location>
</feature>
<evidence type="ECO:0000313" key="14">
    <source>
        <dbReference type="Proteomes" id="UP001165583"/>
    </source>
</evidence>
<reference evidence="13" key="1">
    <citation type="submission" date="2022-09" db="EMBL/GenBank/DDBJ databases">
        <title>Novosphingobium sp. Nov., a polycyclic aromatic hydrocarbon-degrading bacterium isolated form mangrove sediments in HongKong.</title>
        <authorList>
            <person name="Hu Z."/>
        </authorList>
    </citation>
    <scope>NUCLEOTIDE SEQUENCE</scope>
    <source>
        <strain evidence="13">HK4-1</strain>
    </source>
</reference>
<evidence type="ECO:0000256" key="2">
    <source>
        <dbReference type="ARBA" id="ARBA00004922"/>
    </source>
</evidence>
<dbReference type="InterPro" id="IPR003342">
    <property type="entry name" value="ArnT-like_N"/>
</dbReference>
<feature type="transmembrane region" description="Helical" evidence="10">
    <location>
        <begin position="345"/>
        <end position="368"/>
    </location>
</feature>
<evidence type="ECO:0000256" key="8">
    <source>
        <dbReference type="ARBA" id="ARBA00023136"/>
    </source>
</evidence>
<feature type="transmembrane region" description="Helical" evidence="10">
    <location>
        <begin position="374"/>
        <end position="392"/>
    </location>
</feature>
<feature type="domain" description="Protein O-mannosyl-transferase C-terminal four TM" evidence="12">
    <location>
        <begin position="241"/>
        <end position="412"/>
    </location>
</feature>
<dbReference type="RefSeq" id="WP_260044054.1">
    <property type="nucleotide sequence ID" value="NZ_JANZXA010000002.1"/>
</dbReference>
<dbReference type="InterPro" id="IPR032421">
    <property type="entry name" value="PMT_4TMC"/>
</dbReference>
<feature type="transmembrane region" description="Helical" evidence="10">
    <location>
        <begin position="212"/>
        <end position="231"/>
    </location>
</feature>
<keyword evidence="10" id="KW-1003">Cell membrane</keyword>
<sequence length="413" mass="45980">MKISSLSPRLTGALLGLFSLALFCWHIARPDHPYFDETHYVPAARALLERGVPLNPEHPLFAKALIAAGIALFGDNPLGWRLPGALCGTLGIVAVYWIAIHVFADRRAALATALLVLFNQTYFIQARIAMLEMPMMAFLLIGAGCLFHAGKAGGEWRRWAMVGAVCMGLATGSKWLAAPYAGLYVLLACRLTWKRATCESTARSLFCIREGLTLSLIMGIVYLATFLPLFFSRQAPMTLAGLIPFQFKMLALQRGSLAPHPYQSSWWQWPLMLRPIWYLFEKREGAYQAVLLVGNPVLYWSGLLAGLAILSGWMKSRSGAAIGCTALFAGSVLMWAVIPKQIGFFYYYNFSAIILCFVAVAFLMALGSRGERMLHWYVSASALAFLYFLPIISASQLPTDDTWTQWVWMKSWY</sequence>
<keyword evidence="5 10" id="KW-0808">Transferase</keyword>
<evidence type="ECO:0000259" key="12">
    <source>
        <dbReference type="Pfam" id="PF16192"/>
    </source>
</evidence>
<evidence type="ECO:0000256" key="1">
    <source>
        <dbReference type="ARBA" id="ARBA00004127"/>
    </source>
</evidence>
<name>A0ABT2I1J0_9SPHN</name>
<dbReference type="InterPro" id="IPR027005">
    <property type="entry name" value="PMT-like"/>
</dbReference>
<proteinExistence type="inferred from homology"/>
<feature type="transmembrane region" description="Helical" evidence="10">
    <location>
        <begin position="289"/>
        <end position="314"/>
    </location>
</feature>
<keyword evidence="8 10" id="KW-0472">Membrane</keyword>
<evidence type="ECO:0000256" key="9">
    <source>
        <dbReference type="ARBA" id="ARBA00093617"/>
    </source>
</evidence>
<dbReference type="Pfam" id="PF16192">
    <property type="entry name" value="PMT_4TMC"/>
    <property type="match status" value="1"/>
</dbReference>
<evidence type="ECO:0000256" key="3">
    <source>
        <dbReference type="ARBA" id="ARBA00007222"/>
    </source>
</evidence>
<keyword evidence="6 10" id="KW-0812">Transmembrane</keyword>
<dbReference type="PANTHER" id="PTHR10050:SF46">
    <property type="entry name" value="PROTEIN O-MANNOSYL-TRANSFERASE 2"/>
    <property type="match status" value="1"/>
</dbReference>
<feature type="transmembrane region" description="Helical" evidence="10">
    <location>
        <begin position="320"/>
        <end position="338"/>
    </location>
</feature>
<organism evidence="13 14">
    <name type="scientific">Novosphingobium mangrovi</name>
    <name type="common">ex Huang et al. 2023</name>
    <dbReference type="NCBI Taxonomy" id="2976432"/>
    <lineage>
        <taxon>Bacteria</taxon>
        <taxon>Pseudomonadati</taxon>
        <taxon>Pseudomonadota</taxon>
        <taxon>Alphaproteobacteria</taxon>
        <taxon>Sphingomonadales</taxon>
        <taxon>Sphingomonadaceae</taxon>
        <taxon>Novosphingobium</taxon>
    </lineage>
</organism>
<dbReference type="PANTHER" id="PTHR10050">
    <property type="entry name" value="DOLICHYL-PHOSPHATE-MANNOSE--PROTEIN MANNOSYLTRANSFERASE"/>
    <property type="match status" value="1"/>
</dbReference>
<protein>
    <recommendedName>
        <fullName evidence="9 10">Polyprenol-phosphate-mannose--protein mannosyltransferase</fullName>
        <ecNumber evidence="10">2.4.1.-</ecNumber>
    </recommendedName>
</protein>
<comment type="function">
    <text evidence="10">Protein O-mannosyltransferase that catalyzes the transfer of a single mannose residue from a polyprenol phospho-mannosyl lipidic donor to the hydroxyl group of selected serine and threonine residues in acceptor proteins.</text>
</comment>